<dbReference type="SUPFAM" id="SSF56112">
    <property type="entry name" value="Protein kinase-like (PK-like)"/>
    <property type="match status" value="1"/>
</dbReference>
<keyword evidence="5" id="KW-0812">Transmembrane</keyword>
<dbReference type="InterPro" id="IPR001245">
    <property type="entry name" value="Ser-Thr/Tyr_kinase_cat_dom"/>
</dbReference>
<evidence type="ECO:0000256" key="8">
    <source>
        <dbReference type="ARBA" id="ARBA00022840"/>
    </source>
</evidence>
<dbReference type="InterPro" id="IPR000719">
    <property type="entry name" value="Prot_kinase_dom"/>
</dbReference>
<dbReference type="GO" id="GO:0005524">
    <property type="term" value="F:ATP binding"/>
    <property type="evidence" value="ECO:0007669"/>
    <property type="project" value="UniProtKB-KW"/>
</dbReference>
<dbReference type="GO" id="GO:0016020">
    <property type="term" value="C:membrane"/>
    <property type="evidence" value="ECO:0007669"/>
    <property type="project" value="UniProtKB-SubCell"/>
</dbReference>
<sequence>MVLDVGPPGRGDGWSSGILEAAAAVLGYVAPEYASTGMLNERSDMYSFGILIMEIITGRNPADYSRPPEEVNLIEWLKKMVANRNPEGVYWIPSYLKKPTSRALKRALLVALRCVDSNPQKRPNMAHVIHMLEAEESPSKDDNTRAGRDAGHYIVTALRMNRQRKWWQTRITMKLQYMLMVHNHAFVIP</sequence>
<evidence type="ECO:0000256" key="4">
    <source>
        <dbReference type="ARBA" id="ARBA00022679"/>
    </source>
</evidence>
<evidence type="ECO:0000256" key="10">
    <source>
        <dbReference type="ARBA" id="ARBA00023136"/>
    </source>
</evidence>
<dbReference type="Gene3D" id="1.10.510.10">
    <property type="entry name" value="Transferase(Phosphotransferase) domain 1"/>
    <property type="match status" value="1"/>
</dbReference>
<evidence type="ECO:0000313" key="14">
    <source>
        <dbReference type="EMBL" id="KAE8655151.1"/>
    </source>
</evidence>
<keyword evidence="9" id="KW-1133">Transmembrane helix</keyword>
<proteinExistence type="predicted"/>
<reference evidence="14" key="1">
    <citation type="submission" date="2019-09" db="EMBL/GenBank/DDBJ databases">
        <title>Draft genome information of white flower Hibiscus syriacus.</title>
        <authorList>
            <person name="Kim Y.-M."/>
        </authorList>
    </citation>
    <scope>NUCLEOTIDE SEQUENCE [LARGE SCALE GENOMIC DNA]</scope>
    <source>
        <strain evidence="14">YM2019G1</strain>
    </source>
</reference>
<dbReference type="EMBL" id="VEPZ02001782">
    <property type="protein sequence ID" value="KAE8655151.1"/>
    <property type="molecule type" value="Genomic_DNA"/>
</dbReference>
<dbReference type="InterPro" id="IPR052232">
    <property type="entry name" value="RLK_Ser/Thr-Kinase"/>
</dbReference>
<dbReference type="PANTHER" id="PTHR47984">
    <property type="entry name" value="OS01G0323000 PROTEIN"/>
    <property type="match status" value="1"/>
</dbReference>
<keyword evidence="3" id="KW-0597">Phosphoprotein</keyword>
<dbReference type="Proteomes" id="UP000436088">
    <property type="component" value="Unassembled WGS sequence"/>
</dbReference>
<comment type="catalytic activity">
    <reaction evidence="12">
        <text>L-seryl-[protein] + ATP = O-phospho-L-seryl-[protein] + ADP + H(+)</text>
        <dbReference type="Rhea" id="RHEA:17989"/>
        <dbReference type="Rhea" id="RHEA-COMP:9863"/>
        <dbReference type="Rhea" id="RHEA-COMP:11604"/>
        <dbReference type="ChEBI" id="CHEBI:15378"/>
        <dbReference type="ChEBI" id="CHEBI:29999"/>
        <dbReference type="ChEBI" id="CHEBI:30616"/>
        <dbReference type="ChEBI" id="CHEBI:83421"/>
        <dbReference type="ChEBI" id="CHEBI:456216"/>
        <dbReference type="EC" id="2.7.11.1"/>
    </reaction>
</comment>
<keyword evidence="8" id="KW-0067">ATP-binding</keyword>
<evidence type="ECO:0000256" key="11">
    <source>
        <dbReference type="ARBA" id="ARBA00047899"/>
    </source>
</evidence>
<dbReference type="EC" id="2.7.11.1" evidence="2"/>
<comment type="caution">
    <text evidence="14">The sequence shown here is derived from an EMBL/GenBank/DDBJ whole genome shotgun (WGS) entry which is preliminary data.</text>
</comment>
<name>A0A6A2WDC5_HIBSY</name>
<keyword evidence="6" id="KW-0547">Nucleotide-binding</keyword>
<dbReference type="Pfam" id="PF07714">
    <property type="entry name" value="PK_Tyr_Ser-Thr"/>
    <property type="match status" value="1"/>
</dbReference>
<evidence type="ECO:0000256" key="5">
    <source>
        <dbReference type="ARBA" id="ARBA00022692"/>
    </source>
</evidence>
<evidence type="ECO:0000256" key="12">
    <source>
        <dbReference type="ARBA" id="ARBA00048679"/>
    </source>
</evidence>
<dbReference type="PROSITE" id="PS50011">
    <property type="entry name" value="PROTEIN_KINASE_DOM"/>
    <property type="match status" value="1"/>
</dbReference>
<evidence type="ECO:0000256" key="6">
    <source>
        <dbReference type="ARBA" id="ARBA00022741"/>
    </source>
</evidence>
<gene>
    <name evidence="14" type="ORF">F3Y22_tig00117034pilonHSYRG00927</name>
</gene>
<dbReference type="InterPro" id="IPR011009">
    <property type="entry name" value="Kinase-like_dom_sf"/>
</dbReference>
<evidence type="ECO:0000256" key="7">
    <source>
        <dbReference type="ARBA" id="ARBA00022777"/>
    </source>
</evidence>
<evidence type="ECO:0000313" key="15">
    <source>
        <dbReference type="Proteomes" id="UP000436088"/>
    </source>
</evidence>
<evidence type="ECO:0000256" key="9">
    <source>
        <dbReference type="ARBA" id="ARBA00022989"/>
    </source>
</evidence>
<evidence type="ECO:0000259" key="13">
    <source>
        <dbReference type="PROSITE" id="PS50011"/>
    </source>
</evidence>
<comment type="subcellular location">
    <subcellularLocation>
        <location evidence="1">Membrane</location>
        <topology evidence="1">Single-pass membrane protein</topology>
    </subcellularLocation>
</comment>
<evidence type="ECO:0000256" key="2">
    <source>
        <dbReference type="ARBA" id="ARBA00012513"/>
    </source>
</evidence>
<comment type="catalytic activity">
    <reaction evidence="11">
        <text>L-threonyl-[protein] + ATP = O-phospho-L-threonyl-[protein] + ADP + H(+)</text>
        <dbReference type="Rhea" id="RHEA:46608"/>
        <dbReference type="Rhea" id="RHEA-COMP:11060"/>
        <dbReference type="Rhea" id="RHEA-COMP:11605"/>
        <dbReference type="ChEBI" id="CHEBI:15378"/>
        <dbReference type="ChEBI" id="CHEBI:30013"/>
        <dbReference type="ChEBI" id="CHEBI:30616"/>
        <dbReference type="ChEBI" id="CHEBI:61977"/>
        <dbReference type="ChEBI" id="CHEBI:456216"/>
        <dbReference type="EC" id="2.7.11.1"/>
    </reaction>
</comment>
<dbReference type="GO" id="GO:0004674">
    <property type="term" value="F:protein serine/threonine kinase activity"/>
    <property type="evidence" value="ECO:0007669"/>
    <property type="project" value="UniProtKB-EC"/>
</dbReference>
<protein>
    <recommendedName>
        <fullName evidence="2">non-specific serine/threonine protein kinase</fullName>
        <ecNumber evidence="2">2.7.11.1</ecNumber>
    </recommendedName>
</protein>
<feature type="domain" description="Protein kinase" evidence="13">
    <location>
        <begin position="1"/>
        <end position="133"/>
    </location>
</feature>
<organism evidence="14 15">
    <name type="scientific">Hibiscus syriacus</name>
    <name type="common">Rose of Sharon</name>
    <dbReference type="NCBI Taxonomy" id="106335"/>
    <lineage>
        <taxon>Eukaryota</taxon>
        <taxon>Viridiplantae</taxon>
        <taxon>Streptophyta</taxon>
        <taxon>Embryophyta</taxon>
        <taxon>Tracheophyta</taxon>
        <taxon>Spermatophyta</taxon>
        <taxon>Magnoliopsida</taxon>
        <taxon>eudicotyledons</taxon>
        <taxon>Gunneridae</taxon>
        <taxon>Pentapetalae</taxon>
        <taxon>rosids</taxon>
        <taxon>malvids</taxon>
        <taxon>Malvales</taxon>
        <taxon>Malvaceae</taxon>
        <taxon>Malvoideae</taxon>
        <taxon>Hibiscus</taxon>
    </lineage>
</organism>
<dbReference type="PANTHER" id="PTHR47984:SF30">
    <property type="entry name" value="PROTEIN KINASE DOMAIN-CONTAINING PROTEIN"/>
    <property type="match status" value="1"/>
</dbReference>
<keyword evidence="15" id="KW-1185">Reference proteome</keyword>
<evidence type="ECO:0000256" key="1">
    <source>
        <dbReference type="ARBA" id="ARBA00004167"/>
    </source>
</evidence>
<keyword evidence="10" id="KW-0472">Membrane</keyword>
<accession>A0A6A2WDC5</accession>
<dbReference type="AlphaFoldDB" id="A0A6A2WDC5"/>
<evidence type="ECO:0000256" key="3">
    <source>
        <dbReference type="ARBA" id="ARBA00022553"/>
    </source>
</evidence>
<keyword evidence="7" id="KW-0418">Kinase</keyword>
<keyword evidence="4" id="KW-0808">Transferase</keyword>